<proteinExistence type="predicted"/>
<dbReference type="OrthoDB" id="1001765at2759"/>
<keyword evidence="2" id="KW-1185">Reference proteome</keyword>
<evidence type="ECO:0000313" key="1">
    <source>
        <dbReference type="EMBL" id="KAG9245531.1"/>
    </source>
</evidence>
<dbReference type="AlphaFoldDB" id="A0A9P7Z598"/>
<sequence>MFLSTNCRVYCNFYEPSASVFSELIVDVLDHCVTTSSYAPDERSHTELFSSTLARKDVFQDRGDLYDNLREIAFGEQSHVDFISKTLGYEAVTTCTYCFPSTDPTSFVALAFVLEGVGLGAASAIVSKGYLTYAGSILTAEARYNACIRSAQKQLPFAEPFDIPLDFNEVYSLIASFITSCPASNKRKPQVALKPFPALALSTNTNKNTYGQFHD</sequence>
<dbReference type="Proteomes" id="UP000887226">
    <property type="component" value="Unassembled WGS sequence"/>
</dbReference>
<dbReference type="EMBL" id="MU253842">
    <property type="protein sequence ID" value="KAG9245531.1"/>
    <property type="molecule type" value="Genomic_DNA"/>
</dbReference>
<reference evidence="1" key="1">
    <citation type="journal article" date="2021" name="IMA Fungus">
        <title>Genomic characterization of three marine fungi, including Emericellopsis atlantica sp. nov. with signatures of a generalist lifestyle and marine biomass degradation.</title>
        <authorList>
            <person name="Hagestad O.C."/>
            <person name="Hou L."/>
            <person name="Andersen J.H."/>
            <person name="Hansen E.H."/>
            <person name="Altermark B."/>
            <person name="Li C."/>
            <person name="Kuhnert E."/>
            <person name="Cox R.J."/>
            <person name="Crous P.W."/>
            <person name="Spatafora J.W."/>
            <person name="Lail K."/>
            <person name="Amirebrahimi M."/>
            <person name="Lipzen A."/>
            <person name="Pangilinan J."/>
            <person name="Andreopoulos W."/>
            <person name="Hayes R.D."/>
            <person name="Ng V."/>
            <person name="Grigoriev I.V."/>
            <person name="Jackson S.A."/>
            <person name="Sutton T.D.S."/>
            <person name="Dobson A.D.W."/>
            <person name="Rama T."/>
        </authorList>
    </citation>
    <scope>NUCLEOTIDE SEQUENCE</scope>
    <source>
        <strain evidence="1">TRa3180A</strain>
    </source>
</reference>
<comment type="caution">
    <text evidence="1">The sequence shown here is derived from an EMBL/GenBank/DDBJ whole genome shotgun (WGS) entry which is preliminary data.</text>
</comment>
<dbReference type="Pfam" id="PF13668">
    <property type="entry name" value="Ferritin_2"/>
    <property type="match status" value="1"/>
</dbReference>
<gene>
    <name evidence="1" type="ORF">BJ878DRAFT_479141</name>
</gene>
<organism evidence="1 2">
    <name type="scientific">Calycina marina</name>
    <dbReference type="NCBI Taxonomy" id="1763456"/>
    <lineage>
        <taxon>Eukaryota</taxon>
        <taxon>Fungi</taxon>
        <taxon>Dikarya</taxon>
        <taxon>Ascomycota</taxon>
        <taxon>Pezizomycotina</taxon>
        <taxon>Leotiomycetes</taxon>
        <taxon>Helotiales</taxon>
        <taxon>Pezizellaceae</taxon>
        <taxon>Calycina</taxon>
    </lineage>
</organism>
<accession>A0A9P7Z598</accession>
<protein>
    <submittedName>
        <fullName evidence="1">Ferritin-like domain-containing protein</fullName>
    </submittedName>
</protein>
<evidence type="ECO:0000313" key="2">
    <source>
        <dbReference type="Proteomes" id="UP000887226"/>
    </source>
</evidence>
<name>A0A9P7Z598_9HELO</name>